<name>T0MBX6_9MICR</name>
<evidence type="ECO:0000256" key="1">
    <source>
        <dbReference type="SAM" id="SignalP"/>
    </source>
</evidence>
<keyword evidence="3" id="KW-1185">Reference proteome</keyword>
<evidence type="ECO:0000313" key="2">
    <source>
        <dbReference type="EMBL" id="EQB60696.1"/>
    </source>
</evidence>
<dbReference type="AlphaFoldDB" id="T0MBX6"/>
<evidence type="ECO:0000313" key="3">
    <source>
        <dbReference type="Proteomes" id="UP000053780"/>
    </source>
</evidence>
<dbReference type="Proteomes" id="UP000053780">
    <property type="component" value="Unassembled WGS sequence"/>
</dbReference>
<proteinExistence type="predicted"/>
<organism evidence="2 3">
    <name type="scientific">Vairimorpha apis BRL 01</name>
    <dbReference type="NCBI Taxonomy" id="1037528"/>
    <lineage>
        <taxon>Eukaryota</taxon>
        <taxon>Fungi</taxon>
        <taxon>Fungi incertae sedis</taxon>
        <taxon>Microsporidia</taxon>
        <taxon>Nosematidae</taxon>
        <taxon>Vairimorpha</taxon>
    </lineage>
</organism>
<feature type="chain" id="PRO_5004567895" evidence="1">
    <location>
        <begin position="19"/>
        <end position="479"/>
    </location>
</feature>
<gene>
    <name evidence="2" type="ORF">NAPIS_ORF01739</name>
</gene>
<sequence>MKIACFIIFLIYINNTKTSSILDDELSINMYKSFLKEFENLGKIEKNKYILSEIKHDEIDIKDKSNKNSNNDFSLKKSFSLKRSSRVYRKMSDESKNRINKNMTICVIFYKKYTVNIVYVNIRNVDDEIQHTILRKNTYPVPFCNLKFDELLVIDSITSLFLDDFLKHNIIPDIISCVFLNLYKSNFIQKIHKYDSFSNYNTYVEKNENLLNFKINLENAIFKKMNSFYKEHEILFNLKNQDVENNIDNSCFHKNLKNKFYIENYINKVLKCINYPLKVYSVNDDFIIAFYASKYIYNPKNVEMILGDDIKYFLYIKDDFIFNDKWSTFKPEILVLFYEEENDNDKNKKYTFLNFYNMENEILNTNKLNQLVVTDLEIFDFISGNLLDEKRIFFLDLIHKSFQITSAYIYALINIYKLKDVTIILNGYCFINKEQRCKFINILSNFFKNECCKNIKFNFIYEDELSILGAAYFHYVNLK</sequence>
<feature type="signal peptide" evidence="1">
    <location>
        <begin position="1"/>
        <end position="18"/>
    </location>
</feature>
<reference evidence="2 3" key="1">
    <citation type="journal article" date="2013" name="BMC Genomics">
        <title>Genome sequencing and comparative genomics of honey bee microsporidia, Nosema apis reveal novel insights into host-parasite interactions.</title>
        <authorList>
            <person name="Chen Yp."/>
            <person name="Pettis J.S."/>
            <person name="Zhao Y."/>
            <person name="Liu X."/>
            <person name="Tallon L.J."/>
            <person name="Sadzewicz L.D."/>
            <person name="Li R."/>
            <person name="Zheng H."/>
            <person name="Huang S."/>
            <person name="Zhang X."/>
            <person name="Hamilton M.C."/>
            <person name="Pernal S.F."/>
            <person name="Melathopoulos A.P."/>
            <person name="Yan X."/>
            <person name="Evans J.D."/>
        </authorList>
    </citation>
    <scope>NUCLEOTIDE SEQUENCE [LARGE SCALE GENOMIC DNA]</scope>
    <source>
        <strain evidence="2 3">BRL 01</strain>
    </source>
</reference>
<dbReference type="HOGENOM" id="CLU_569962_0_0_1"/>
<protein>
    <submittedName>
        <fullName evidence="2">Uncharacterized protein</fullName>
    </submittedName>
</protein>
<dbReference type="VEuPathDB" id="MicrosporidiaDB:NAPIS_ORF01739"/>
<accession>T0MBX6</accession>
<dbReference type="EMBL" id="KE647252">
    <property type="protein sequence ID" value="EQB60696.1"/>
    <property type="molecule type" value="Genomic_DNA"/>
</dbReference>
<keyword evidence="1" id="KW-0732">Signal</keyword>